<protein>
    <recommendedName>
        <fullName evidence="1">N-acetyltransferase domain-containing protein</fullName>
    </recommendedName>
</protein>
<gene>
    <name evidence="2" type="ORF">EDC38_3062</name>
</gene>
<dbReference type="EMBL" id="RJUK01000003">
    <property type="protein sequence ID" value="ROQ18088.1"/>
    <property type="molecule type" value="Genomic_DNA"/>
</dbReference>
<reference evidence="2 3" key="1">
    <citation type="submission" date="2018-11" db="EMBL/GenBank/DDBJ databases">
        <title>Genomic Encyclopedia of Type Strains, Phase IV (KMG-IV): sequencing the most valuable type-strain genomes for metagenomic binning, comparative biology and taxonomic classification.</title>
        <authorList>
            <person name="Goeker M."/>
        </authorList>
    </citation>
    <scope>NUCLEOTIDE SEQUENCE [LARGE SCALE GENOMIC DNA]</scope>
    <source>
        <strain evidence="2 3">DSM 16974</strain>
    </source>
</reference>
<dbReference type="OrthoDB" id="8018214at2"/>
<dbReference type="Gene3D" id="3.40.630.30">
    <property type="match status" value="1"/>
</dbReference>
<dbReference type="GO" id="GO:0016747">
    <property type="term" value="F:acyltransferase activity, transferring groups other than amino-acyl groups"/>
    <property type="evidence" value="ECO:0007669"/>
    <property type="project" value="InterPro"/>
</dbReference>
<dbReference type="Proteomes" id="UP000273643">
    <property type="component" value="Unassembled WGS sequence"/>
</dbReference>
<accession>A0A3N1NSC7</accession>
<dbReference type="InterPro" id="IPR000182">
    <property type="entry name" value="GNAT_dom"/>
</dbReference>
<name>A0A3N1NSC7_9GAMM</name>
<keyword evidence="3" id="KW-1185">Reference proteome</keyword>
<dbReference type="PROSITE" id="PS51186">
    <property type="entry name" value="GNAT"/>
    <property type="match status" value="1"/>
</dbReference>
<evidence type="ECO:0000259" key="1">
    <source>
        <dbReference type="PROSITE" id="PS51186"/>
    </source>
</evidence>
<evidence type="ECO:0000313" key="2">
    <source>
        <dbReference type="EMBL" id="ROQ18088.1"/>
    </source>
</evidence>
<dbReference type="InterPro" id="IPR016181">
    <property type="entry name" value="Acyl_CoA_acyltransferase"/>
</dbReference>
<feature type="domain" description="N-acetyltransferase" evidence="1">
    <location>
        <begin position="55"/>
        <end position="203"/>
    </location>
</feature>
<dbReference type="SUPFAM" id="SSF55729">
    <property type="entry name" value="Acyl-CoA N-acyltransferases (Nat)"/>
    <property type="match status" value="1"/>
</dbReference>
<proteinExistence type="predicted"/>
<organism evidence="2 3">
    <name type="scientific">Marinimicrobium koreense</name>
    <dbReference type="NCBI Taxonomy" id="306545"/>
    <lineage>
        <taxon>Bacteria</taxon>
        <taxon>Pseudomonadati</taxon>
        <taxon>Pseudomonadota</taxon>
        <taxon>Gammaproteobacteria</taxon>
        <taxon>Cellvibrionales</taxon>
        <taxon>Cellvibrionaceae</taxon>
        <taxon>Marinimicrobium</taxon>
    </lineage>
</organism>
<evidence type="ECO:0000313" key="3">
    <source>
        <dbReference type="Proteomes" id="UP000273643"/>
    </source>
</evidence>
<comment type="caution">
    <text evidence="2">The sequence shown here is derived from an EMBL/GenBank/DDBJ whole genome shotgun (WGS) entry which is preliminary data.</text>
</comment>
<sequence length="219" mass="25296">MNLSAYKAIYRRFGLGPMLHDMVISAIEKIIRFRLMFIYLHSQITDLGEEKPDKLEIHEMTREELGRYVDSPGLELPHSHVDQALANKDKCIGAFMNGELCSYAWYAENPSTSSNRLTTYFDKDYAYAYKNLTIPKYRGQHIQRWVKNYALDLYQKQGKKGVLVAIDSNNFSSRRTTASVGAEVIGYFAYFLGKKRYAGFNLKGCRKVGYRLEKARGLW</sequence>
<dbReference type="RefSeq" id="WP_123639407.1">
    <property type="nucleotide sequence ID" value="NZ_RJUK01000003.1"/>
</dbReference>
<dbReference type="AlphaFoldDB" id="A0A3N1NSC7"/>